<dbReference type="RefSeq" id="WP_304995023.1">
    <property type="nucleotide sequence ID" value="NZ_CP101717.1"/>
</dbReference>
<organism evidence="14">
    <name type="scientific">Salinispirillum sp. LH 10-3-1</name>
    <dbReference type="NCBI Taxonomy" id="2952525"/>
    <lineage>
        <taxon>Bacteria</taxon>
        <taxon>Pseudomonadati</taxon>
        <taxon>Pseudomonadota</taxon>
        <taxon>Gammaproteobacteria</taxon>
        <taxon>Oceanospirillales</taxon>
        <taxon>Saccharospirillaceae</taxon>
        <taxon>Salinispirillum</taxon>
    </lineage>
</organism>
<evidence type="ECO:0000256" key="5">
    <source>
        <dbReference type="ARBA" id="ARBA00022679"/>
    </source>
</evidence>
<evidence type="ECO:0000256" key="11">
    <source>
        <dbReference type="ARBA" id="ARBA00029766"/>
    </source>
</evidence>
<dbReference type="PANTHER" id="PTHR43071">
    <property type="entry name" value="2-AMINO-4-HYDROXY-6-HYDROXYMETHYLDIHYDROPTERIDINE PYROPHOSPHOKINASE"/>
    <property type="match status" value="1"/>
</dbReference>
<evidence type="ECO:0000256" key="12">
    <source>
        <dbReference type="ARBA" id="ARBA00033413"/>
    </source>
</evidence>
<evidence type="ECO:0000256" key="8">
    <source>
        <dbReference type="ARBA" id="ARBA00022840"/>
    </source>
</evidence>
<name>A0AB38YEJ3_9GAMM</name>
<gene>
    <name evidence="14" type="primary">folK</name>
    <name evidence="14" type="ORF">NFC81_13595</name>
</gene>
<dbReference type="CDD" id="cd00483">
    <property type="entry name" value="HPPK"/>
    <property type="match status" value="1"/>
</dbReference>
<keyword evidence="9" id="KW-0289">Folate biosynthesis</keyword>
<reference evidence="14" key="1">
    <citation type="submission" date="2022-07" db="EMBL/GenBank/DDBJ databases">
        <title>Complete genome sequence of Salinispirillum sp. LH10-3-1 capable of multiple carbohydrate inversion isolated from a soda lake.</title>
        <authorList>
            <person name="Liu J."/>
            <person name="Zhai Y."/>
            <person name="Zhang H."/>
            <person name="Yang H."/>
            <person name="Qu J."/>
            <person name="Li J."/>
        </authorList>
    </citation>
    <scope>NUCLEOTIDE SEQUENCE</scope>
    <source>
        <strain evidence="14">LH 10-3-1</strain>
    </source>
</reference>
<keyword evidence="5 14" id="KW-0808">Transferase</keyword>
<dbReference type="PROSITE" id="PS00794">
    <property type="entry name" value="HPPK"/>
    <property type="match status" value="1"/>
</dbReference>
<dbReference type="InterPro" id="IPR000550">
    <property type="entry name" value="Hppk"/>
</dbReference>
<keyword evidence="6" id="KW-0547">Nucleotide-binding</keyword>
<comment type="pathway">
    <text evidence="1">Cofactor biosynthesis; tetrahydrofolate biosynthesis; 2-amino-4-hydroxy-6-hydroxymethyl-7,8-dihydropteridine diphosphate from 7,8-dihydroneopterin triphosphate: step 4/4.</text>
</comment>
<evidence type="ECO:0000256" key="9">
    <source>
        <dbReference type="ARBA" id="ARBA00022909"/>
    </source>
</evidence>
<sequence>MKRFHRVFVGLGSNLEDPINQLDTAIDSLQRTPEVSVLAVSGYYRSSPVGPQDQDDFINAVVELSTSLEPEALLTALQAIEHQQGRVRERHWGPRTLDLDILYYEGITRDTDTLSIPHPRLTERAFVLIPLYDLAPELVIAGQPMEHWLEKTDDQTVEHLSL</sequence>
<evidence type="ECO:0000256" key="3">
    <source>
        <dbReference type="ARBA" id="ARBA00013253"/>
    </source>
</evidence>
<dbReference type="GO" id="GO:0003848">
    <property type="term" value="F:2-amino-4-hydroxy-6-hydroxymethyldihydropteridine diphosphokinase activity"/>
    <property type="evidence" value="ECO:0007669"/>
    <property type="project" value="UniProtKB-EC"/>
</dbReference>
<evidence type="ECO:0000313" key="14">
    <source>
        <dbReference type="EMBL" id="WLD57737.1"/>
    </source>
</evidence>
<dbReference type="EMBL" id="CP101717">
    <property type="protein sequence ID" value="WLD57737.1"/>
    <property type="molecule type" value="Genomic_DNA"/>
</dbReference>
<comment type="function">
    <text evidence="10">Catalyzes the transfer of pyrophosphate from adenosine triphosphate (ATP) to 6-hydroxymethyl-7,8-dihydropterin, an enzymatic step in folate biosynthesis pathway.</text>
</comment>
<dbReference type="PANTHER" id="PTHR43071:SF1">
    <property type="entry name" value="2-AMINO-4-HYDROXY-6-HYDROXYMETHYLDIHYDROPTERIDINE PYROPHOSPHOKINASE"/>
    <property type="match status" value="1"/>
</dbReference>
<accession>A0AB38YEJ3</accession>
<evidence type="ECO:0000256" key="6">
    <source>
        <dbReference type="ARBA" id="ARBA00022741"/>
    </source>
</evidence>
<dbReference type="InterPro" id="IPR035907">
    <property type="entry name" value="Hppk_sf"/>
</dbReference>
<dbReference type="SUPFAM" id="SSF55083">
    <property type="entry name" value="6-hydroxymethyl-7,8-dihydropterin pyrophosphokinase, HPPK"/>
    <property type="match status" value="1"/>
</dbReference>
<dbReference type="AlphaFoldDB" id="A0AB38YEJ3"/>
<keyword evidence="8" id="KW-0067">ATP-binding</keyword>
<proteinExistence type="inferred from homology"/>
<evidence type="ECO:0000256" key="2">
    <source>
        <dbReference type="ARBA" id="ARBA00005810"/>
    </source>
</evidence>
<evidence type="ECO:0000256" key="4">
    <source>
        <dbReference type="ARBA" id="ARBA00016218"/>
    </source>
</evidence>
<keyword evidence="7" id="KW-0418">Kinase</keyword>
<dbReference type="Pfam" id="PF01288">
    <property type="entry name" value="HPPK"/>
    <property type="match status" value="1"/>
</dbReference>
<dbReference type="GO" id="GO:0046656">
    <property type="term" value="P:folic acid biosynthetic process"/>
    <property type="evidence" value="ECO:0007669"/>
    <property type="project" value="UniProtKB-KW"/>
</dbReference>
<dbReference type="NCBIfam" id="TIGR01498">
    <property type="entry name" value="folK"/>
    <property type="match status" value="1"/>
</dbReference>
<evidence type="ECO:0000256" key="7">
    <source>
        <dbReference type="ARBA" id="ARBA00022777"/>
    </source>
</evidence>
<dbReference type="Gene3D" id="3.30.70.560">
    <property type="entry name" value="7,8-Dihydro-6-hydroxymethylpterin-pyrophosphokinase HPPK"/>
    <property type="match status" value="1"/>
</dbReference>
<evidence type="ECO:0000256" key="10">
    <source>
        <dbReference type="ARBA" id="ARBA00029409"/>
    </source>
</evidence>
<dbReference type="GO" id="GO:0016301">
    <property type="term" value="F:kinase activity"/>
    <property type="evidence" value="ECO:0007669"/>
    <property type="project" value="UniProtKB-KW"/>
</dbReference>
<evidence type="ECO:0000259" key="13">
    <source>
        <dbReference type="PROSITE" id="PS00794"/>
    </source>
</evidence>
<dbReference type="GO" id="GO:0005524">
    <property type="term" value="F:ATP binding"/>
    <property type="evidence" value="ECO:0007669"/>
    <property type="project" value="UniProtKB-KW"/>
</dbReference>
<evidence type="ECO:0000256" key="1">
    <source>
        <dbReference type="ARBA" id="ARBA00005051"/>
    </source>
</evidence>
<protein>
    <recommendedName>
        <fullName evidence="4">2-amino-4-hydroxy-6-hydroxymethyldihydropteridine pyrophosphokinase</fullName>
        <ecNumber evidence="3">2.7.6.3</ecNumber>
    </recommendedName>
    <alternativeName>
        <fullName evidence="11">6-hydroxymethyl-7,8-dihydropterin pyrophosphokinase</fullName>
    </alternativeName>
    <alternativeName>
        <fullName evidence="12">7,8-dihydro-6-hydroxymethylpterin-pyrophosphokinase</fullName>
    </alternativeName>
</protein>
<dbReference type="EC" id="2.7.6.3" evidence="3"/>
<comment type="similarity">
    <text evidence="2">Belongs to the HPPK family.</text>
</comment>
<feature type="domain" description="7,8-dihydro-6-hydroxymethylpterin-pyrophosphokinase" evidence="13">
    <location>
        <begin position="91"/>
        <end position="102"/>
    </location>
</feature>